<keyword evidence="3" id="KW-1185">Reference proteome</keyword>
<comment type="caution">
    <text evidence="2">The sequence shown here is derived from an EMBL/GenBank/DDBJ whole genome shotgun (WGS) entry which is preliminary data.</text>
</comment>
<dbReference type="InterPro" id="IPR021255">
    <property type="entry name" value="DUF2807"/>
</dbReference>
<dbReference type="Proteomes" id="UP000471435">
    <property type="component" value="Unassembled WGS sequence"/>
</dbReference>
<dbReference type="AlphaFoldDB" id="A0A6I4V1Q2"/>
<feature type="domain" description="Putative auto-transporter adhesin head GIN" evidence="1">
    <location>
        <begin position="23"/>
        <end position="202"/>
    </location>
</feature>
<gene>
    <name evidence="2" type="ORF">GRI43_10960</name>
</gene>
<proteinExistence type="predicted"/>
<accession>A0A6I4V1Q2</accession>
<dbReference type="Pfam" id="PF10988">
    <property type="entry name" value="DUF2807"/>
    <property type="match status" value="1"/>
</dbReference>
<dbReference type="OrthoDB" id="7425768at2"/>
<dbReference type="Gene3D" id="2.160.20.120">
    <property type="match status" value="1"/>
</dbReference>
<protein>
    <submittedName>
        <fullName evidence="2">DUF2807 domain-containing protein</fullName>
    </submittedName>
</protein>
<evidence type="ECO:0000313" key="3">
    <source>
        <dbReference type="Proteomes" id="UP000471435"/>
    </source>
</evidence>
<evidence type="ECO:0000259" key="1">
    <source>
        <dbReference type="Pfam" id="PF10988"/>
    </source>
</evidence>
<name>A0A6I4V1Q2_9SPHN</name>
<sequence>MNIQINDVDGVPLAELDMSGDAPTEIVLAGPDTVIISEGDTLDIAVDGAADASDALRFSLEDGTLGIAREKDSWKDGGTATIRVTMPAPEAIVLAGSGTLEANALAKDAGVTIAGSGKASTTGIAADTLDVTVAGSGTYTAAGTVDRLEVTIAGSGSAAMSELKAGRAEITIAGSGDADFASDGDVEAKIVGSGDVTVTGNATCTVSSMGSGKVKCQTVNKENEN</sequence>
<organism evidence="2 3">
    <name type="scientific">Pontixanthobacter luteolus</name>
    <dbReference type="NCBI Taxonomy" id="295089"/>
    <lineage>
        <taxon>Bacteria</taxon>
        <taxon>Pseudomonadati</taxon>
        <taxon>Pseudomonadota</taxon>
        <taxon>Alphaproteobacteria</taxon>
        <taxon>Sphingomonadales</taxon>
        <taxon>Erythrobacteraceae</taxon>
        <taxon>Pontixanthobacter</taxon>
    </lineage>
</organism>
<evidence type="ECO:0000313" key="2">
    <source>
        <dbReference type="EMBL" id="MXP47903.1"/>
    </source>
</evidence>
<reference evidence="2 3" key="1">
    <citation type="submission" date="2019-12" db="EMBL/GenBank/DDBJ databases">
        <title>Genomic-based taxomic classification of the family Erythrobacteraceae.</title>
        <authorList>
            <person name="Xu L."/>
        </authorList>
    </citation>
    <scope>NUCLEOTIDE SEQUENCE [LARGE SCALE GENOMIC DNA]</scope>
    <source>
        <strain evidence="2 3">SW-109</strain>
    </source>
</reference>
<dbReference type="EMBL" id="WTYP01000002">
    <property type="protein sequence ID" value="MXP47903.1"/>
    <property type="molecule type" value="Genomic_DNA"/>
</dbReference>